<dbReference type="InterPro" id="IPR003593">
    <property type="entry name" value="AAA+_ATPase"/>
</dbReference>
<dbReference type="NCBIfam" id="TIGR01727">
    <property type="entry name" value="oligo_HPY"/>
    <property type="match status" value="1"/>
</dbReference>
<keyword evidence="3" id="KW-0813">Transport</keyword>
<evidence type="ECO:0000256" key="9">
    <source>
        <dbReference type="ARBA" id="ARBA00023136"/>
    </source>
</evidence>
<sequence>MANRHLSGPILSARNLSVESLGGKERFPVLTDLNFSLEPGKILGLVGESGAGKSMIGRTISQFLPHGFAVTKGTLEFDGEDLVGMAAERRRDLLGREIAFIPQEPLSGLNPVLSVGQQMKEHLLRIGLAPGENWKQRALKEFEAVHLPHGAALLDKYPHQLSGGMCQRILIAMAFASRPRLLIADEPTTALDVTIQARIVKLIAEMQKRDGTAVIFITHDLRLASQISDEIMVLYAGRPAERGPAKQLFSAPAHPYTRCLQLANPTITGPRRGLYILPERMPGLRVLKDLKGCRFASRCPNAVEACTLAEPPLVDIGPNHIAACIRTEKTPEIVPPPLAPGREVTTGTTQLRGEKLTKGYTTAWSPFASRTSFKAVNSVDFTLGEGEFVGIVGESGSGKSSLARLVVGLDTPTDGKLTLAGRDVTANGNADRAYRRDYIQMVFQDPQSALNPRRRIGSIVTQANEATGAYNSQQERMNRASELLKEIGLPPDAAMRFPSQLSGGQKQRVNIARALCSLPKILVADEIVSGLDVSVQAQLLDLLLKLRDEHGFSMLFISHDLSVVRYLCDRVMVMYRGEVVESGRTEAVFSEPQHPYTRSLLAAVPPDDVEKEWSPVLAQAGYQVE</sequence>
<evidence type="ECO:0000256" key="7">
    <source>
        <dbReference type="ARBA" id="ARBA00022840"/>
    </source>
</evidence>
<keyword evidence="12" id="KW-1185">Reference proteome</keyword>
<dbReference type="InterPro" id="IPR013563">
    <property type="entry name" value="Oligopep_ABC_C"/>
</dbReference>
<evidence type="ECO:0000313" key="11">
    <source>
        <dbReference type="EMBL" id="MCK8779785.1"/>
    </source>
</evidence>
<dbReference type="Pfam" id="PF08352">
    <property type="entry name" value="oligo_HPY"/>
    <property type="match status" value="2"/>
</dbReference>
<evidence type="ECO:0000256" key="8">
    <source>
        <dbReference type="ARBA" id="ARBA00022967"/>
    </source>
</evidence>
<keyword evidence="9" id="KW-0472">Membrane</keyword>
<reference evidence="11 12" key="1">
    <citation type="submission" date="2022-04" db="EMBL/GenBank/DDBJ databases">
        <title>Rhizobium coralii sp. nov., isolated from coral Turbinaria peltata.</title>
        <authorList>
            <person name="Sun H."/>
        </authorList>
    </citation>
    <scope>NUCLEOTIDE SEQUENCE [LARGE SCALE GENOMIC DNA]</scope>
    <source>
        <strain evidence="11 12">NTR19</strain>
    </source>
</reference>
<evidence type="ECO:0000313" key="12">
    <source>
        <dbReference type="Proteomes" id="UP001202827"/>
    </source>
</evidence>
<organism evidence="11 12">
    <name type="scientific">Neorhizobium turbinariae</name>
    <dbReference type="NCBI Taxonomy" id="2937795"/>
    <lineage>
        <taxon>Bacteria</taxon>
        <taxon>Pseudomonadati</taxon>
        <taxon>Pseudomonadota</taxon>
        <taxon>Alphaproteobacteria</taxon>
        <taxon>Hyphomicrobiales</taxon>
        <taxon>Rhizobiaceae</taxon>
        <taxon>Rhizobium/Agrobacterium group</taxon>
        <taxon>Neorhizobium</taxon>
    </lineage>
</organism>
<dbReference type="PROSITE" id="PS50893">
    <property type="entry name" value="ABC_TRANSPORTER_2"/>
    <property type="match status" value="2"/>
</dbReference>
<dbReference type="NCBIfam" id="NF008453">
    <property type="entry name" value="PRK11308.1"/>
    <property type="match status" value="2"/>
</dbReference>
<dbReference type="PANTHER" id="PTHR43297">
    <property type="entry name" value="OLIGOPEPTIDE TRANSPORT ATP-BINDING PROTEIN APPD"/>
    <property type="match status" value="1"/>
</dbReference>
<dbReference type="NCBIfam" id="NF007739">
    <property type="entry name" value="PRK10419.1"/>
    <property type="match status" value="2"/>
</dbReference>
<evidence type="ECO:0000256" key="1">
    <source>
        <dbReference type="ARBA" id="ARBA00004417"/>
    </source>
</evidence>
<dbReference type="Pfam" id="PF00005">
    <property type="entry name" value="ABC_tran"/>
    <property type="match status" value="2"/>
</dbReference>
<evidence type="ECO:0000256" key="6">
    <source>
        <dbReference type="ARBA" id="ARBA00022741"/>
    </source>
</evidence>
<dbReference type="RefSeq" id="WP_248682491.1">
    <property type="nucleotide sequence ID" value="NZ_JALPRY010000008.1"/>
</dbReference>
<dbReference type="Gene3D" id="3.40.50.300">
    <property type="entry name" value="P-loop containing nucleotide triphosphate hydrolases"/>
    <property type="match status" value="2"/>
</dbReference>
<keyword evidence="5" id="KW-0997">Cell inner membrane</keyword>
<dbReference type="InterPro" id="IPR003439">
    <property type="entry name" value="ABC_transporter-like_ATP-bd"/>
</dbReference>
<dbReference type="GO" id="GO:0005524">
    <property type="term" value="F:ATP binding"/>
    <property type="evidence" value="ECO:0007669"/>
    <property type="project" value="UniProtKB-KW"/>
</dbReference>
<feature type="domain" description="ABC transporter" evidence="10">
    <location>
        <begin position="351"/>
        <end position="601"/>
    </location>
</feature>
<dbReference type="EMBL" id="JALPRY010000008">
    <property type="protein sequence ID" value="MCK8779785.1"/>
    <property type="molecule type" value="Genomic_DNA"/>
</dbReference>
<dbReference type="InterPro" id="IPR027417">
    <property type="entry name" value="P-loop_NTPase"/>
</dbReference>
<evidence type="ECO:0000256" key="5">
    <source>
        <dbReference type="ARBA" id="ARBA00022519"/>
    </source>
</evidence>
<comment type="similarity">
    <text evidence="2">Belongs to the ABC transporter superfamily.</text>
</comment>
<accession>A0ABT0IPJ0</accession>
<dbReference type="PANTHER" id="PTHR43297:SF14">
    <property type="entry name" value="ATPASE AAA-TYPE CORE DOMAIN-CONTAINING PROTEIN"/>
    <property type="match status" value="1"/>
</dbReference>
<evidence type="ECO:0000259" key="10">
    <source>
        <dbReference type="PROSITE" id="PS50893"/>
    </source>
</evidence>
<keyword evidence="6" id="KW-0547">Nucleotide-binding</keyword>
<name>A0ABT0IPJ0_9HYPH</name>
<feature type="domain" description="ABC transporter" evidence="10">
    <location>
        <begin position="11"/>
        <end position="261"/>
    </location>
</feature>
<dbReference type="InterPro" id="IPR050388">
    <property type="entry name" value="ABC_Ni/Peptide_Import"/>
</dbReference>
<keyword evidence="7 11" id="KW-0067">ATP-binding</keyword>
<comment type="subcellular location">
    <subcellularLocation>
        <location evidence="1">Cell inner membrane</location>
        <topology evidence="1">Peripheral membrane protein</topology>
    </subcellularLocation>
</comment>
<dbReference type="PROSITE" id="PS00211">
    <property type="entry name" value="ABC_TRANSPORTER_1"/>
    <property type="match status" value="2"/>
</dbReference>
<keyword evidence="8" id="KW-1278">Translocase</keyword>
<dbReference type="InterPro" id="IPR017871">
    <property type="entry name" value="ABC_transporter-like_CS"/>
</dbReference>
<evidence type="ECO:0000256" key="4">
    <source>
        <dbReference type="ARBA" id="ARBA00022475"/>
    </source>
</evidence>
<proteinExistence type="inferred from homology"/>
<dbReference type="SUPFAM" id="SSF52540">
    <property type="entry name" value="P-loop containing nucleoside triphosphate hydrolases"/>
    <property type="match status" value="2"/>
</dbReference>
<gene>
    <name evidence="11" type="ORF">M0654_07265</name>
</gene>
<dbReference type="CDD" id="cd03257">
    <property type="entry name" value="ABC_NikE_OppD_transporters"/>
    <property type="match status" value="2"/>
</dbReference>
<evidence type="ECO:0000256" key="3">
    <source>
        <dbReference type="ARBA" id="ARBA00022448"/>
    </source>
</evidence>
<comment type="caution">
    <text evidence="11">The sequence shown here is derived from an EMBL/GenBank/DDBJ whole genome shotgun (WGS) entry which is preliminary data.</text>
</comment>
<protein>
    <submittedName>
        <fullName evidence="11">ABC transporter ATP-binding protein</fullName>
    </submittedName>
</protein>
<dbReference type="SMART" id="SM00382">
    <property type="entry name" value="AAA"/>
    <property type="match status" value="2"/>
</dbReference>
<dbReference type="Proteomes" id="UP001202827">
    <property type="component" value="Unassembled WGS sequence"/>
</dbReference>
<keyword evidence="4" id="KW-1003">Cell membrane</keyword>
<evidence type="ECO:0000256" key="2">
    <source>
        <dbReference type="ARBA" id="ARBA00005417"/>
    </source>
</evidence>